<reference evidence="4" key="1">
    <citation type="submission" date="2023-07" db="EMBL/GenBank/DDBJ databases">
        <title>30 novel species of actinomycetes from the DSMZ collection.</title>
        <authorList>
            <person name="Nouioui I."/>
        </authorList>
    </citation>
    <scope>NUCLEOTIDE SEQUENCE [LARGE SCALE GENOMIC DNA]</scope>
    <source>
        <strain evidence="4">DSM 41979</strain>
    </source>
</reference>
<proteinExistence type="predicted"/>
<feature type="region of interest" description="Disordered" evidence="2">
    <location>
        <begin position="43"/>
        <end position="66"/>
    </location>
</feature>
<dbReference type="SUPFAM" id="SSF63817">
    <property type="entry name" value="Sortase"/>
    <property type="match status" value="1"/>
</dbReference>
<keyword evidence="4" id="KW-1185">Reference proteome</keyword>
<dbReference type="RefSeq" id="WP_010280541.1">
    <property type="nucleotide sequence ID" value="NZ_JAVRET010000002.1"/>
</dbReference>
<dbReference type="CDD" id="cd05829">
    <property type="entry name" value="Sortase_F"/>
    <property type="match status" value="1"/>
</dbReference>
<sequence>MTRPEWRKPRRRGPSRRVRLTLTLTVAASLCVALVRLCGGGADAPAAAEHKDPAPGHATVAPLPRSAPTKLSIPGIMIEAPVTELSVDAKGALQTPPMSAPKLVGWYGDGPSPGQPGMAVMVGHRDTHTGPAVFLNLNALRPGATVDVTRADRSTAVFTVDAVHTYPKKDFPDKKVYGSAGGPELRLLTCGGTFNKKTGYSANVVVFAHLTAVDRA</sequence>
<comment type="caution">
    <text evidence="3">The sequence shown here is derived from an EMBL/GenBank/DDBJ whole genome shotgun (WGS) entry which is preliminary data.</text>
</comment>
<dbReference type="NCBIfam" id="NF033748">
    <property type="entry name" value="class_F_sortase"/>
    <property type="match status" value="1"/>
</dbReference>
<dbReference type="InterPro" id="IPR042001">
    <property type="entry name" value="Sortase_F"/>
</dbReference>
<dbReference type="InterPro" id="IPR023365">
    <property type="entry name" value="Sortase_dom-sf"/>
</dbReference>
<name>A0ABU2QUU2_9ACTN</name>
<evidence type="ECO:0000256" key="2">
    <source>
        <dbReference type="SAM" id="MobiDB-lite"/>
    </source>
</evidence>
<dbReference type="InterPro" id="IPR005754">
    <property type="entry name" value="Sortase"/>
</dbReference>
<keyword evidence="1" id="KW-0378">Hydrolase</keyword>
<organism evidence="3 4">
    <name type="scientific">Streptomyces evansiae</name>
    <dbReference type="NCBI Taxonomy" id="3075535"/>
    <lineage>
        <taxon>Bacteria</taxon>
        <taxon>Bacillati</taxon>
        <taxon>Actinomycetota</taxon>
        <taxon>Actinomycetes</taxon>
        <taxon>Kitasatosporales</taxon>
        <taxon>Streptomycetaceae</taxon>
        <taxon>Streptomyces</taxon>
    </lineage>
</organism>
<gene>
    <name evidence="3" type="ORF">RM698_01450</name>
</gene>
<dbReference type="Gene3D" id="2.40.260.10">
    <property type="entry name" value="Sortase"/>
    <property type="match status" value="1"/>
</dbReference>
<evidence type="ECO:0000313" key="3">
    <source>
        <dbReference type="EMBL" id="MDT0407716.1"/>
    </source>
</evidence>
<protein>
    <submittedName>
        <fullName evidence="3">Class F sortase</fullName>
    </submittedName>
</protein>
<dbReference type="Proteomes" id="UP001183610">
    <property type="component" value="Unassembled WGS sequence"/>
</dbReference>
<evidence type="ECO:0000313" key="4">
    <source>
        <dbReference type="Proteomes" id="UP001183610"/>
    </source>
</evidence>
<accession>A0ABU2QUU2</accession>
<evidence type="ECO:0000256" key="1">
    <source>
        <dbReference type="ARBA" id="ARBA00022801"/>
    </source>
</evidence>
<dbReference type="EMBL" id="JAVRET010000002">
    <property type="protein sequence ID" value="MDT0407716.1"/>
    <property type="molecule type" value="Genomic_DNA"/>
</dbReference>
<dbReference type="Pfam" id="PF04203">
    <property type="entry name" value="Sortase"/>
    <property type="match status" value="1"/>
</dbReference>